<proteinExistence type="predicted"/>
<organism evidence="2">
    <name type="scientific">Streptomyces sp. R02</name>
    <dbReference type="NCBI Taxonomy" id="3238623"/>
    <lineage>
        <taxon>Bacteria</taxon>
        <taxon>Bacillati</taxon>
        <taxon>Actinomycetota</taxon>
        <taxon>Actinomycetes</taxon>
        <taxon>Kitasatosporales</taxon>
        <taxon>Streptomycetaceae</taxon>
        <taxon>Streptomyces</taxon>
    </lineage>
</organism>
<feature type="compositionally biased region" description="Basic and acidic residues" evidence="1">
    <location>
        <begin position="1"/>
        <end position="16"/>
    </location>
</feature>
<dbReference type="AlphaFoldDB" id="A0AB39LDW9"/>
<gene>
    <name evidence="2" type="ORF">AB5J57_00570</name>
</gene>
<accession>A0AB39LDW9</accession>
<protein>
    <submittedName>
        <fullName evidence="2">Uncharacterized protein</fullName>
    </submittedName>
</protein>
<feature type="region of interest" description="Disordered" evidence="1">
    <location>
        <begin position="1"/>
        <end position="61"/>
    </location>
</feature>
<evidence type="ECO:0000313" key="2">
    <source>
        <dbReference type="EMBL" id="XDP92096.1"/>
    </source>
</evidence>
<dbReference type="RefSeq" id="WP_369153972.1">
    <property type="nucleotide sequence ID" value="NZ_CP163429.1"/>
</dbReference>
<feature type="compositionally biased region" description="Polar residues" evidence="1">
    <location>
        <begin position="52"/>
        <end position="61"/>
    </location>
</feature>
<dbReference type="EMBL" id="CP163429">
    <property type="protein sequence ID" value="XDP92096.1"/>
    <property type="molecule type" value="Genomic_DNA"/>
</dbReference>
<sequence length="61" mass="6628">MSGKHRLVERAEDALRRKGFLGASVQDSTEEADAPKGSIQAPDSYPHPRGEGTSSSFWAVR</sequence>
<reference evidence="2" key="1">
    <citation type="submission" date="2024-07" db="EMBL/GenBank/DDBJ databases">
        <authorList>
            <person name="Yu S.T."/>
        </authorList>
    </citation>
    <scope>NUCLEOTIDE SEQUENCE</scope>
    <source>
        <strain evidence="2">R02</strain>
    </source>
</reference>
<name>A0AB39LDW9_9ACTN</name>
<evidence type="ECO:0000256" key="1">
    <source>
        <dbReference type="SAM" id="MobiDB-lite"/>
    </source>
</evidence>